<comment type="caution">
    <text evidence="3">The sequence shown here is derived from an EMBL/GenBank/DDBJ whole genome shotgun (WGS) entry which is preliminary data.</text>
</comment>
<dbReference type="Proteomes" id="UP000295636">
    <property type="component" value="Unassembled WGS sequence"/>
</dbReference>
<keyword evidence="1" id="KW-0732">Signal</keyword>
<dbReference type="PROSITE" id="PS51272">
    <property type="entry name" value="SLH"/>
    <property type="match status" value="1"/>
</dbReference>
<dbReference type="RefSeq" id="WP_133231481.1">
    <property type="nucleotide sequence ID" value="NZ_SMRT01000010.1"/>
</dbReference>
<organism evidence="3 4">
    <name type="scientific">Paenibacillus piri</name>
    <dbReference type="NCBI Taxonomy" id="2547395"/>
    <lineage>
        <taxon>Bacteria</taxon>
        <taxon>Bacillati</taxon>
        <taxon>Bacillota</taxon>
        <taxon>Bacilli</taxon>
        <taxon>Bacillales</taxon>
        <taxon>Paenibacillaceae</taxon>
        <taxon>Paenibacillus</taxon>
    </lineage>
</organism>
<dbReference type="EMBL" id="SMRT01000010">
    <property type="protein sequence ID" value="TDF95452.1"/>
    <property type="molecule type" value="Genomic_DNA"/>
</dbReference>
<evidence type="ECO:0000313" key="3">
    <source>
        <dbReference type="EMBL" id="TDF95452.1"/>
    </source>
</evidence>
<name>A0A4R5KJX9_9BACL</name>
<dbReference type="PANTHER" id="PTHR43308:SF5">
    <property type="entry name" value="S-LAYER PROTEIN _ PEPTIDOGLYCAN ENDO-BETA-N-ACETYLGLUCOSAMINIDASE"/>
    <property type="match status" value="1"/>
</dbReference>
<evidence type="ECO:0000313" key="4">
    <source>
        <dbReference type="Proteomes" id="UP000295636"/>
    </source>
</evidence>
<feature type="chain" id="PRO_5020305703" evidence="1">
    <location>
        <begin position="24"/>
        <end position="516"/>
    </location>
</feature>
<sequence>MKKRCSSILLTFLLFNTIISAAAAEQTNIHTESKNSSFNDISGHWAEPQITKAVAAGFVNGYSDGTFKPDATVTGEQFLTMMVKALRYPIEAPRSGESWFAPYKQTAVSHKLYNDDYVSGLDQPITRGEITGTLVRATQDSVYRTLVKEEMTKRFSPEHLANQYPFESYEKDKIKIESSPYFKGNLIVNPDNPESTIKQLDQLLSDIPKPKDSLNWTADDFKHTAVIGSAKNVLSYINDGLNPIKDLNEKQTTQNRMIYEAALRGLLTGTGNGKLSLDSKVSRAQAVTLVNRVAAFNTGERFEADKYTVGNAELEWHKTNLVTLLPQYFSHPANGEDFQYEKMISTSPGGKVNCTVEKYVVVDLDDPQDPNRSLVTDHDYGWFNDTRYFKLQDVSGGYAIFSINKVTLTGNPNVAFDKIQPCSASIYNEDWYRTPSNAPDAQSLNRNYGFSPWNPKYEQIMSVVDIAGVELGTITYINGSLIPKTILNSDHEFKIQFSPLGDWPGSVQNIYSSRMK</sequence>
<dbReference type="InterPro" id="IPR001119">
    <property type="entry name" value="SLH_dom"/>
</dbReference>
<dbReference type="PANTHER" id="PTHR43308">
    <property type="entry name" value="OUTER MEMBRANE PROTEIN ALPHA-RELATED"/>
    <property type="match status" value="1"/>
</dbReference>
<evidence type="ECO:0000259" key="2">
    <source>
        <dbReference type="PROSITE" id="PS51272"/>
    </source>
</evidence>
<dbReference type="AlphaFoldDB" id="A0A4R5KJX9"/>
<gene>
    <name evidence="3" type="ORF">E1757_20295</name>
</gene>
<proteinExistence type="predicted"/>
<accession>A0A4R5KJX9</accession>
<feature type="signal peptide" evidence="1">
    <location>
        <begin position="1"/>
        <end position="23"/>
    </location>
</feature>
<feature type="domain" description="SLH" evidence="2">
    <location>
        <begin position="33"/>
        <end position="96"/>
    </location>
</feature>
<reference evidence="3 4" key="1">
    <citation type="submission" date="2019-03" db="EMBL/GenBank/DDBJ databases">
        <title>This is whole genome sequence of Paenibacillus sp MS74 strain.</title>
        <authorList>
            <person name="Trinh H.N."/>
        </authorList>
    </citation>
    <scope>NUCLEOTIDE SEQUENCE [LARGE SCALE GENOMIC DNA]</scope>
    <source>
        <strain evidence="3 4">MS74</strain>
    </source>
</reference>
<dbReference type="Pfam" id="PF00395">
    <property type="entry name" value="SLH"/>
    <property type="match status" value="1"/>
</dbReference>
<protein>
    <submittedName>
        <fullName evidence="3">S-layer homology domain-containing protein</fullName>
    </submittedName>
</protein>
<evidence type="ECO:0000256" key="1">
    <source>
        <dbReference type="SAM" id="SignalP"/>
    </source>
</evidence>
<dbReference type="OrthoDB" id="5845122at2"/>
<keyword evidence="4" id="KW-1185">Reference proteome</keyword>
<dbReference type="InterPro" id="IPR051465">
    <property type="entry name" value="Cell_Envelope_Struct_Comp"/>
</dbReference>